<name>A0A385Z6E1_9PSED</name>
<dbReference type="GO" id="GO:0047617">
    <property type="term" value="F:fatty acyl-CoA hydrolase activity"/>
    <property type="evidence" value="ECO:0007669"/>
    <property type="project" value="InterPro"/>
</dbReference>
<evidence type="ECO:0000313" key="5">
    <source>
        <dbReference type="Proteomes" id="UP000265560"/>
    </source>
</evidence>
<dbReference type="NCBIfam" id="TIGR00369">
    <property type="entry name" value="unchar_dom_1"/>
    <property type="match status" value="1"/>
</dbReference>
<keyword evidence="5" id="KW-1185">Reference proteome</keyword>
<dbReference type="InterPro" id="IPR003736">
    <property type="entry name" value="PAAI_dom"/>
</dbReference>
<dbReference type="InterPro" id="IPR006683">
    <property type="entry name" value="Thioestr_dom"/>
</dbReference>
<accession>A0A385Z6E1</accession>
<dbReference type="EMBL" id="CP032419">
    <property type="protein sequence ID" value="AYC34070.1"/>
    <property type="molecule type" value="Genomic_DNA"/>
</dbReference>
<gene>
    <name evidence="4" type="ORF">D3880_17640</name>
</gene>
<organism evidence="4 5">
    <name type="scientific">Pseudomonas cavernae</name>
    <dbReference type="NCBI Taxonomy" id="2320867"/>
    <lineage>
        <taxon>Bacteria</taxon>
        <taxon>Pseudomonadati</taxon>
        <taxon>Pseudomonadota</taxon>
        <taxon>Gammaproteobacteria</taxon>
        <taxon>Pseudomonadales</taxon>
        <taxon>Pseudomonadaceae</taxon>
        <taxon>Pseudomonas</taxon>
    </lineage>
</organism>
<evidence type="ECO:0000256" key="2">
    <source>
        <dbReference type="ARBA" id="ARBA00022801"/>
    </source>
</evidence>
<sequence>MSAMDLSSPAVPAGFVPMLRADGRAGFVQNCCGMYINHATGEIAARILGEHLNPLNIAHGGFLATLADTAFGAFIRVQAGFELPPATVELSMDYLSPARPGQWIAARVDIHKIGRTLCNASLSLMDGERLVARAKGTFIANTQSLHAPVSASQQS</sequence>
<proteinExistence type="inferred from homology"/>
<dbReference type="CDD" id="cd03443">
    <property type="entry name" value="PaaI_thioesterase"/>
    <property type="match status" value="1"/>
</dbReference>
<protein>
    <submittedName>
        <fullName evidence="4">PaaI family thioesterase</fullName>
    </submittedName>
</protein>
<dbReference type="Gene3D" id="3.10.129.10">
    <property type="entry name" value="Hotdog Thioesterase"/>
    <property type="match status" value="1"/>
</dbReference>
<dbReference type="PANTHER" id="PTHR21660">
    <property type="entry name" value="THIOESTERASE SUPERFAMILY MEMBER-RELATED"/>
    <property type="match status" value="1"/>
</dbReference>
<dbReference type="KEGG" id="pcav:D3880_17640"/>
<evidence type="ECO:0000256" key="1">
    <source>
        <dbReference type="ARBA" id="ARBA00008324"/>
    </source>
</evidence>
<dbReference type="OrthoDB" id="9813282at2"/>
<dbReference type="SUPFAM" id="SSF54637">
    <property type="entry name" value="Thioesterase/thiol ester dehydrase-isomerase"/>
    <property type="match status" value="1"/>
</dbReference>
<dbReference type="PANTHER" id="PTHR21660:SF1">
    <property type="entry name" value="ACYL-COENZYME A THIOESTERASE 13"/>
    <property type="match status" value="1"/>
</dbReference>
<dbReference type="Pfam" id="PF03061">
    <property type="entry name" value="4HBT"/>
    <property type="match status" value="1"/>
</dbReference>
<dbReference type="AlphaFoldDB" id="A0A385Z6E1"/>
<evidence type="ECO:0000259" key="3">
    <source>
        <dbReference type="Pfam" id="PF03061"/>
    </source>
</evidence>
<comment type="similarity">
    <text evidence="1">Belongs to the thioesterase PaaI family.</text>
</comment>
<dbReference type="RefSeq" id="WP_119894724.1">
    <property type="nucleotide sequence ID" value="NZ_CP032419.1"/>
</dbReference>
<dbReference type="InterPro" id="IPR029069">
    <property type="entry name" value="HotDog_dom_sf"/>
</dbReference>
<evidence type="ECO:0000313" key="4">
    <source>
        <dbReference type="EMBL" id="AYC34070.1"/>
    </source>
</evidence>
<reference evidence="5" key="1">
    <citation type="submission" date="2018-09" db="EMBL/GenBank/DDBJ databases">
        <authorList>
            <person name="Zhu H."/>
        </authorList>
    </citation>
    <scope>NUCLEOTIDE SEQUENCE [LARGE SCALE GENOMIC DNA]</scope>
    <source>
        <strain evidence="5">K2W31S-8</strain>
    </source>
</reference>
<dbReference type="Proteomes" id="UP000265560">
    <property type="component" value="Chromosome"/>
</dbReference>
<feature type="domain" description="Thioesterase" evidence="3">
    <location>
        <begin position="56"/>
        <end position="129"/>
    </location>
</feature>
<keyword evidence="2" id="KW-0378">Hydrolase</keyword>
<dbReference type="InterPro" id="IPR039298">
    <property type="entry name" value="ACOT13"/>
</dbReference>